<dbReference type="PANTHER" id="PTHR46825:SF9">
    <property type="entry name" value="BETA-LACTAMASE-RELATED DOMAIN-CONTAINING PROTEIN"/>
    <property type="match status" value="1"/>
</dbReference>
<feature type="domain" description="Beta-lactamase-related" evidence="7">
    <location>
        <begin position="143"/>
        <end position="458"/>
    </location>
</feature>
<evidence type="ECO:0000256" key="5">
    <source>
        <dbReference type="RuleBase" id="RU361140"/>
    </source>
</evidence>
<sequence length="469" mass="52329">MRHLILFVTMLVCSLQLSAQADRKMANEIATQINSGIPERLFELFDSTFKTQFPLAEVKNAVPSLQNAFGKFEGVEKLKERNGEYLYKLNGSKSAINMLFRFNTGGLAMLLFTNDDPLFDIKKRHAWFTDNTLQTNTDRVVDSVVKSVLVRSNTAGLSIGVIQNGRQTIYNYGETAWGSGRMPRSASVYEIGSISKTFTGTVVAHFIRTGKINPDDAVNKYLPDSIRPVMWNNEPLLVRHIIGHAAGMPHENMKQDGAPVSDDPDNRMKYFGSKHLLAMLNDWQPFEQPGQKFRYSNYGYSLLGYICERISGQTISQLFQEIIFKPLGMKNTALIGEKPFGDMVPSMIDGKQVKNTPVIAYAPAGGIQSTISDMLRYAAIQLNPGESETGRDVSASHEPSVQTEMKMATGWFYDTNEKGKFFFHSGGTSGFTSRMIFQPVTQTAVVVLSNCRNGDTNEIGDIIFQKLNR</sequence>
<proteinExistence type="inferred from homology"/>
<dbReference type="PROSITE" id="PS00336">
    <property type="entry name" value="BETA_LACTAMASE_C"/>
    <property type="match status" value="1"/>
</dbReference>
<feature type="signal peptide" evidence="6">
    <location>
        <begin position="1"/>
        <end position="21"/>
    </location>
</feature>
<comment type="similarity">
    <text evidence="2 5">Belongs to the class-C beta-lactamase family.</text>
</comment>
<reference evidence="8 9" key="1">
    <citation type="submission" date="2016-07" db="EMBL/GenBank/DDBJ databases">
        <title>Genome analysis of Flavihumibacter stibioxidans YS-17.</title>
        <authorList>
            <person name="Shi K."/>
            <person name="Han Y."/>
            <person name="Wang G."/>
        </authorList>
    </citation>
    <scope>NUCLEOTIDE SEQUENCE [LARGE SCALE GENOMIC DNA]</scope>
    <source>
        <strain evidence="8 9">YS-17</strain>
    </source>
</reference>
<accession>A0ABR7M6K8</accession>
<feature type="chain" id="PRO_5046107974" description="Beta-lactamase" evidence="6">
    <location>
        <begin position="22"/>
        <end position="469"/>
    </location>
</feature>
<comment type="catalytic activity">
    <reaction evidence="1 5">
        <text>a beta-lactam + H2O = a substituted beta-amino acid</text>
        <dbReference type="Rhea" id="RHEA:20401"/>
        <dbReference type="ChEBI" id="CHEBI:15377"/>
        <dbReference type="ChEBI" id="CHEBI:35627"/>
        <dbReference type="ChEBI" id="CHEBI:140347"/>
        <dbReference type="EC" id="3.5.2.6"/>
    </reaction>
</comment>
<dbReference type="Gene3D" id="3.40.710.10">
    <property type="entry name" value="DD-peptidase/beta-lactamase superfamily"/>
    <property type="match status" value="1"/>
</dbReference>
<dbReference type="EMBL" id="MBUA01000001">
    <property type="protein sequence ID" value="MBC6490253.1"/>
    <property type="molecule type" value="Genomic_DNA"/>
</dbReference>
<evidence type="ECO:0000256" key="3">
    <source>
        <dbReference type="ARBA" id="ARBA00022801"/>
    </source>
</evidence>
<evidence type="ECO:0000313" key="9">
    <source>
        <dbReference type="Proteomes" id="UP000765802"/>
    </source>
</evidence>
<dbReference type="PANTHER" id="PTHR46825">
    <property type="entry name" value="D-ALANYL-D-ALANINE-CARBOXYPEPTIDASE/ENDOPEPTIDASE AMPH"/>
    <property type="match status" value="1"/>
</dbReference>
<dbReference type="EC" id="3.5.2.6" evidence="5"/>
<dbReference type="SUPFAM" id="SSF56601">
    <property type="entry name" value="beta-lactamase/transpeptidase-like"/>
    <property type="match status" value="1"/>
</dbReference>
<dbReference type="InterPro" id="IPR001586">
    <property type="entry name" value="Beta-lactam_class-C_AS"/>
</dbReference>
<keyword evidence="6" id="KW-0732">Signal</keyword>
<evidence type="ECO:0000313" key="8">
    <source>
        <dbReference type="EMBL" id="MBC6490253.1"/>
    </source>
</evidence>
<dbReference type="InterPro" id="IPR001466">
    <property type="entry name" value="Beta-lactam-related"/>
</dbReference>
<keyword evidence="3 5" id="KW-0378">Hydrolase</keyword>
<dbReference type="Proteomes" id="UP000765802">
    <property type="component" value="Unassembled WGS sequence"/>
</dbReference>
<keyword evidence="4 5" id="KW-0046">Antibiotic resistance</keyword>
<keyword evidence="9" id="KW-1185">Reference proteome</keyword>
<protein>
    <recommendedName>
        <fullName evidence="5">Beta-lactamase</fullName>
        <ecNumber evidence="5">3.5.2.6</ecNumber>
    </recommendedName>
</protein>
<gene>
    <name evidence="8" type="ORF">BC349_04710</name>
</gene>
<name>A0ABR7M6K8_9BACT</name>
<evidence type="ECO:0000256" key="2">
    <source>
        <dbReference type="ARBA" id="ARBA00007840"/>
    </source>
</evidence>
<evidence type="ECO:0000259" key="7">
    <source>
        <dbReference type="Pfam" id="PF00144"/>
    </source>
</evidence>
<evidence type="ECO:0000256" key="4">
    <source>
        <dbReference type="ARBA" id="ARBA00023251"/>
    </source>
</evidence>
<organism evidence="8 9">
    <name type="scientific">Flavihumibacter stibioxidans</name>
    <dbReference type="NCBI Taxonomy" id="1834163"/>
    <lineage>
        <taxon>Bacteria</taxon>
        <taxon>Pseudomonadati</taxon>
        <taxon>Bacteroidota</taxon>
        <taxon>Chitinophagia</taxon>
        <taxon>Chitinophagales</taxon>
        <taxon>Chitinophagaceae</taxon>
        <taxon>Flavihumibacter</taxon>
    </lineage>
</organism>
<comment type="caution">
    <text evidence="8">The sequence shown here is derived from an EMBL/GenBank/DDBJ whole genome shotgun (WGS) entry which is preliminary data.</text>
</comment>
<dbReference type="Pfam" id="PF00144">
    <property type="entry name" value="Beta-lactamase"/>
    <property type="match status" value="1"/>
</dbReference>
<dbReference type="InterPro" id="IPR050491">
    <property type="entry name" value="AmpC-like"/>
</dbReference>
<dbReference type="RefSeq" id="WP_187255572.1">
    <property type="nucleotide sequence ID" value="NZ_JBHULF010000006.1"/>
</dbReference>
<evidence type="ECO:0000256" key="6">
    <source>
        <dbReference type="SAM" id="SignalP"/>
    </source>
</evidence>
<dbReference type="InterPro" id="IPR012338">
    <property type="entry name" value="Beta-lactam/transpept-like"/>
</dbReference>
<evidence type="ECO:0000256" key="1">
    <source>
        <dbReference type="ARBA" id="ARBA00001526"/>
    </source>
</evidence>